<dbReference type="GO" id="GO:0019706">
    <property type="term" value="F:protein-cysteine S-palmitoyltransferase activity"/>
    <property type="evidence" value="ECO:0007669"/>
    <property type="project" value="UniProtKB-EC"/>
</dbReference>
<dbReference type="SMART" id="SM00248">
    <property type="entry name" value="ANK"/>
    <property type="match status" value="3"/>
</dbReference>
<evidence type="ECO:0000256" key="1">
    <source>
        <dbReference type="ARBA" id="ARBA00012210"/>
    </source>
</evidence>
<keyword evidence="2" id="KW-0677">Repeat</keyword>
<evidence type="ECO:0000256" key="3">
    <source>
        <dbReference type="ARBA" id="ARBA00023043"/>
    </source>
</evidence>
<dbReference type="Proteomes" id="UP000053201">
    <property type="component" value="Unassembled WGS sequence"/>
</dbReference>
<dbReference type="EC" id="2.3.1.225" evidence="1"/>
<dbReference type="PANTHER" id="PTHR24161:SF85">
    <property type="entry name" value="PALMITOYLTRANSFERASE HIP14"/>
    <property type="match status" value="1"/>
</dbReference>
<dbReference type="SUPFAM" id="SSF48403">
    <property type="entry name" value="Ankyrin repeat"/>
    <property type="match status" value="1"/>
</dbReference>
<evidence type="ECO:0000313" key="6">
    <source>
        <dbReference type="EMBL" id="KND03919.1"/>
    </source>
</evidence>
<dbReference type="VEuPathDB" id="FungiDB:SPPG_01369"/>
<evidence type="ECO:0000256" key="5">
    <source>
        <dbReference type="SAM" id="MobiDB-lite"/>
    </source>
</evidence>
<dbReference type="InParanoid" id="A0A0L0HSR4"/>
<dbReference type="PANTHER" id="PTHR24161">
    <property type="entry name" value="ANK_REP_REGION DOMAIN-CONTAINING PROTEIN-RELATED"/>
    <property type="match status" value="1"/>
</dbReference>
<evidence type="ECO:0000256" key="4">
    <source>
        <dbReference type="PROSITE-ProRule" id="PRU00023"/>
    </source>
</evidence>
<dbReference type="Pfam" id="PF12796">
    <property type="entry name" value="Ank_2"/>
    <property type="match status" value="1"/>
</dbReference>
<dbReference type="InterPro" id="IPR002110">
    <property type="entry name" value="Ankyrin_rpt"/>
</dbReference>
<accession>A0A0L0HSR4</accession>
<feature type="region of interest" description="Disordered" evidence="5">
    <location>
        <begin position="151"/>
        <end position="178"/>
    </location>
</feature>
<feature type="repeat" description="ANK" evidence="4">
    <location>
        <begin position="62"/>
        <end position="83"/>
    </location>
</feature>
<dbReference type="PROSITE" id="PS50297">
    <property type="entry name" value="ANK_REP_REGION"/>
    <property type="match status" value="2"/>
</dbReference>
<name>A0A0L0HSR4_SPIPD</name>
<sequence>MTVPNDTSLSGFDIDEFVTCARYGELDDLKALISSYLTSQGQDQSSTNPATLRALYTSALPNGNTALHMAAANGEIEVLQYLLPQLTVGDVNIGNSDGSTALHWAALNGKLDCVELLLSCGADATIKNEQGRSPVTVAEQQGHLEVVNALLKSYEPDEEEADESTPQEGSASTEPVDS</sequence>
<evidence type="ECO:0000313" key="7">
    <source>
        <dbReference type="Proteomes" id="UP000053201"/>
    </source>
</evidence>
<dbReference type="AlphaFoldDB" id="A0A0L0HSR4"/>
<feature type="compositionally biased region" description="Acidic residues" evidence="5">
    <location>
        <begin position="156"/>
        <end position="165"/>
    </location>
</feature>
<protein>
    <recommendedName>
        <fullName evidence="1">protein S-acyltransferase</fullName>
        <ecNumber evidence="1">2.3.1.225</ecNumber>
    </recommendedName>
</protein>
<keyword evidence="3 4" id="KW-0040">ANK repeat</keyword>
<dbReference type="PROSITE" id="PS50088">
    <property type="entry name" value="ANK_REPEAT"/>
    <property type="match status" value="2"/>
</dbReference>
<dbReference type="GeneID" id="27685037"/>
<feature type="repeat" description="ANK" evidence="4">
    <location>
        <begin position="97"/>
        <end position="129"/>
    </location>
</feature>
<proteinExistence type="predicted"/>
<reference evidence="6 7" key="1">
    <citation type="submission" date="2009-08" db="EMBL/GenBank/DDBJ databases">
        <title>The Genome Sequence of Spizellomyces punctatus strain DAOM BR117.</title>
        <authorList>
            <consortium name="The Broad Institute Genome Sequencing Platform"/>
            <person name="Russ C."/>
            <person name="Cuomo C."/>
            <person name="Shea T."/>
            <person name="Young S.K."/>
            <person name="Zeng Q."/>
            <person name="Koehrsen M."/>
            <person name="Haas B."/>
            <person name="Borodovsky M."/>
            <person name="Guigo R."/>
            <person name="Alvarado L."/>
            <person name="Berlin A."/>
            <person name="Bochicchio J."/>
            <person name="Borenstein D."/>
            <person name="Chapman S."/>
            <person name="Chen Z."/>
            <person name="Engels R."/>
            <person name="Freedman E."/>
            <person name="Gellesch M."/>
            <person name="Goldberg J."/>
            <person name="Griggs A."/>
            <person name="Gujja S."/>
            <person name="Heiman D."/>
            <person name="Hepburn T."/>
            <person name="Howarth C."/>
            <person name="Jen D."/>
            <person name="Larson L."/>
            <person name="Lewis B."/>
            <person name="Mehta T."/>
            <person name="Park D."/>
            <person name="Pearson M."/>
            <person name="Roberts A."/>
            <person name="Saif S."/>
            <person name="Shenoy N."/>
            <person name="Sisk P."/>
            <person name="Stolte C."/>
            <person name="Sykes S."/>
            <person name="Thomson T."/>
            <person name="Walk T."/>
            <person name="White J."/>
            <person name="Yandava C."/>
            <person name="Burger G."/>
            <person name="Gray M.W."/>
            <person name="Holland P.W.H."/>
            <person name="King N."/>
            <person name="Lang F.B.F."/>
            <person name="Roger A.J."/>
            <person name="Ruiz-Trillo I."/>
            <person name="Lander E."/>
            <person name="Nusbaum C."/>
        </authorList>
    </citation>
    <scope>NUCLEOTIDE SEQUENCE [LARGE SCALE GENOMIC DNA]</scope>
    <source>
        <strain evidence="6 7">DAOM BR117</strain>
    </source>
</reference>
<feature type="compositionally biased region" description="Polar residues" evidence="5">
    <location>
        <begin position="166"/>
        <end position="178"/>
    </location>
</feature>
<dbReference type="eggNOG" id="KOG0504">
    <property type="taxonomic scope" value="Eukaryota"/>
</dbReference>
<dbReference type="OrthoDB" id="414816at2759"/>
<dbReference type="RefSeq" id="XP_016611958.1">
    <property type="nucleotide sequence ID" value="XM_016749691.1"/>
</dbReference>
<keyword evidence="7" id="KW-1185">Reference proteome</keyword>
<dbReference type="FunCoup" id="A0A0L0HSR4">
    <property type="interactions" value="25"/>
</dbReference>
<dbReference type="PRINTS" id="PR01415">
    <property type="entry name" value="ANKYRIN"/>
</dbReference>
<dbReference type="STRING" id="645134.A0A0L0HSR4"/>
<dbReference type="OMA" id="NVLHMCA"/>
<gene>
    <name evidence="6" type="ORF">SPPG_01369</name>
</gene>
<dbReference type="InterPro" id="IPR036770">
    <property type="entry name" value="Ankyrin_rpt-contain_sf"/>
</dbReference>
<evidence type="ECO:0000256" key="2">
    <source>
        <dbReference type="ARBA" id="ARBA00022737"/>
    </source>
</evidence>
<organism evidence="6 7">
    <name type="scientific">Spizellomyces punctatus (strain DAOM BR117)</name>
    <dbReference type="NCBI Taxonomy" id="645134"/>
    <lineage>
        <taxon>Eukaryota</taxon>
        <taxon>Fungi</taxon>
        <taxon>Fungi incertae sedis</taxon>
        <taxon>Chytridiomycota</taxon>
        <taxon>Chytridiomycota incertae sedis</taxon>
        <taxon>Chytridiomycetes</taxon>
        <taxon>Spizellomycetales</taxon>
        <taxon>Spizellomycetaceae</taxon>
        <taxon>Spizellomyces</taxon>
    </lineage>
</organism>
<dbReference type="Gene3D" id="1.25.40.20">
    <property type="entry name" value="Ankyrin repeat-containing domain"/>
    <property type="match status" value="1"/>
</dbReference>
<dbReference type="EMBL" id="KQ257451">
    <property type="protein sequence ID" value="KND03919.1"/>
    <property type="molecule type" value="Genomic_DNA"/>
</dbReference>